<sequence>MTSIEKDSFYQSIVEALKPTTSNQDLNRTLYNFQNQINAFIFTRYTLNDVPEIFRSIWKLLLSAAGNSSSTTRLASYRAAGAFLTRVTPYYPDKIHESFSDVTLMATIDVKSSAIIASSFAFISKYIATPFMKKFINQTPVFHHFSSNDPVFSEHLPTIISNLGHLGNDWLKNLLQFFLEKIDESTTASRYLIKAVTAIVGHNPRFFIRHIIDWMKTSSKENLKKKDDENDLEIDKKYISLFTFFISGHQKSIEDVDLYCFAKSASLLLNSNPNLTDIDSSFQMLSTPSNSFRVVVNDNNSTDDNSNKSIKITVIKTNLKLEDNSTVVDDENEKVEITIETEKLIRRPSFYMINLPLESLKPSPDDSNLVLGAKFKSISQYYTGQRIRQIDNEDRTLEVFDIYEPYLKRDYNETRSSALQGLALCINKFIEKVPSEKLKTPLQQILLAETISWFHSFDILRIIRNIQDYRLFIDKLGVDLFVLLLKQLIGFCFCDHESLSNESTLVLSDIVTMANLDIIVQAIHDKTDFFDSSSLKHSVSTMSAIIEKVNKIVCERKNIEYDDTFTLDNTDLYQKAYNRIPSIDFYSTQLIEASPLYFDNLVCLSEILHFFSIYKAKDMNKFKTVLNAAIFIILSTVEVISGQTVIVPDTLIQFINSAKYSNKSVVDPNNSPLISSPLSASASSSEIPRTSLQASSTLSDAARESLDSFKLIVQQDIFHKNIDIITESFSSNDYKSFIMPMKSALLCCFLYISPYDGFFLANVSHQLFPILCSKYYNNKWISFEENQHNKVLANIPRFLRYINDLHIHAEWCKICLKKIDIATTDDNYLTIVDFLAEIALNYFKTTIGTDPYLAAIFCQFLYGIHYGNASTVIQKYFDQVYKNTGDKKFFIKIAELYPESVELWPTSFEGITINPKETNEKKDEENDEKNKITLDELISKSKEIELNGIKIENIYKIENDQIQQLFEEIVKRDNLILLKQILSIADDRKIKLDLKLENTEDLLDYTKNAITIVVDYIARNKIKLSYKTFKNLTEHYLNQKRGAGATSFCSFEDDENENIEHDEGDLYLRFCLNNLRTIWGPYCTSLIEDDPSKLLDFLLKSKKIKKREVISLLCLVHKENIQFDLQSLYKLSVNLLLPSDSSKEAQNGELLGTGIKQISISRYRILLLFLAVIIQQIHFYFRKTNFLNPSSIVTLEFAHKFIQQISPDFERLPVEILSYLFLILAQTIPIDNDCVLFIWRLFMLCSCTQPGAVTFSTTQVLMTSYSTAVSTNIPSRSTPYGHLHQILIGLSSNTRLVGKNYVFGLADIILPCLQSKLPSRIMTGLRLVEQTCLSVAPSAMSYFIQKAIEVVIKKYRYILYYLPTTSEQVYRTFMSFLLKKNAAAQQQFFFHYLPDFTFISPHSGGFNISIAFYPAVFSLITPANCDNFAKIYQYICETLFKFPLGFTYALKSLIQYMKKLGEDERESVLVDQFVNWLKIVKDAKNRSSSYSEFNPEKENIKLFKTRSECNQIEPPPIQQATTQTHPHKEEKKRIKVSTSSSSLHDLEKQSSQRPSTPIAKKPKAKGFSILSLWGKKKDEKQPDAKEEAKKDETKKNEAKSEDNVITNEIDNENAAVEDVNAVKDIEVDMENISNENNVENVGETENETEGSESFNSSTEPLQSSSVNLTATASSSSSGTGDNQHPKPKKRPRRISNITKTYLTSFHQFYFGYTFCTNYKLTKQVGEWIDTCLIFMSPSKTFSILVFNLIRNIKFGVVYPNILKLFIENRDDEELNEMFDGIIDLPRCECHKVALKLFKTCDRYKEMIDLASFDQDCDESNKIIEELKCYLRA</sequence>
<evidence type="ECO:0000256" key="1">
    <source>
        <dbReference type="SAM" id="MobiDB-lite"/>
    </source>
</evidence>
<feature type="compositionally biased region" description="Low complexity" evidence="1">
    <location>
        <begin position="1651"/>
        <end position="1677"/>
    </location>
</feature>
<name>A0ABR2IZR2_9EUKA</name>
<organism evidence="2 3">
    <name type="scientific">Tritrichomonas musculus</name>
    <dbReference type="NCBI Taxonomy" id="1915356"/>
    <lineage>
        <taxon>Eukaryota</taxon>
        <taxon>Metamonada</taxon>
        <taxon>Parabasalia</taxon>
        <taxon>Tritrichomonadida</taxon>
        <taxon>Tritrichomonadidae</taxon>
        <taxon>Tritrichomonas</taxon>
    </lineage>
</organism>
<accession>A0ABR2IZR2</accession>
<feature type="region of interest" description="Disordered" evidence="1">
    <location>
        <begin position="1514"/>
        <end position="1617"/>
    </location>
</feature>
<feature type="region of interest" description="Disordered" evidence="1">
    <location>
        <begin position="1630"/>
        <end position="1693"/>
    </location>
</feature>
<dbReference type="EMBL" id="JAPFFF010000014">
    <property type="protein sequence ID" value="KAK8871158.1"/>
    <property type="molecule type" value="Genomic_DNA"/>
</dbReference>
<evidence type="ECO:0000313" key="3">
    <source>
        <dbReference type="Proteomes" id="UP001470230"/>
    </source>
</evidence>
<evidence type="ECO:0000313" key="2">
    <source>
        <dbReference type="EMBL" id="KAK8871158.1"/>
    </source>
</evidence>
<comment type="caution">
    <text evidence="2">The sequence shown here is derived from an EMBL/GenBank/DDBJ whole genome shotgun (WGS) entry which is preliminary data.</text>
</comment>
<protein>
    <recommendedName>
        <fullName evidence="4">Dopey N-terminal domain-containing protein</fullName>
    </recommendedName>
</protein>
<feature type="compositionally biased region" description="Basic and acidic residues" evidence="1">
    <location>
        <begin position="1575"/>
        <end position="1602"/>
    </location>
</feature>
<keyword evidence="3" id="KW-1185">Reference proteome</keyword>
<reference evidence="2 3" key="1">
    <citation type="submission" date="2024-04" db="EMBL/GenBank/DDBJ databases">
        <title>Tritrichomonas musculus Genome.</title>
        <authorList>
            <person name="Alves-Ferreira E."/>
            <person name="Grigg M."/>
            <person name="Lorenzi H."/>
            <person name="Galac M."/>
        </authorList>
    </citation>
    <scope>NUCLEOTIDE SEQUENCE [LARGE SCALE GENOMIC DNA]</scope>
    <source>
        <strain evidence="2 3">EAF2021</strain>
    </source>
</reference>
<feature type="compositionally biased region" description="Low complexity" evidence="1">
    <location>
        <begin position="1630"/>
        <end position="1641"/>
    </location>
</feature>
<dbReference type="Proteomes" id="UP001470230">
    <property type="component" value="Unassembled WGS sequence"/>
</dbReference>
<gene>
    <name evidence="2" type="ORF">M9Y10_009071</name>
</gene>
<evidence type="ECO:0008006" key="4">
    <source>
        <dbReference type="Google" id="ProtNLM"/>
    </source>
</evidence>
<proteinExistence type="predicted"/>